<dbReference type="InterPro" id="IPR022416">
    <property type="entry name" value="Prion/Doppel_prot_b-ribbon_dom"/>
</dbReference>
<dbReference type="GO" id="GO:0005886">
    <property type="term" value="C:plasma membrane"/>
    <property type="evidence" value="ECO:0007669"/>
    <property type="project" value="UniProtKB-SubCell"/>
</dbReference>
<dbReference type="AlphaFoldDB" id="A0A6I8RG81"/>
<evidence type="ECO:0000256" key="12">
    <source>
        <dbReference type="ARBA" id="ARBA00023180"/>
    </source>
</evidence>
<comment type="similarity">
    <text evidence="2">Belongs to the prion family.</text>
</comment>
<dbReference type="GO" id="GO:0046872">
    <property type="term" value="F:metal ion binding"/>
    <property type="evidence" value="ECO:0007669"/>
    <property type="project" value="UniProtKB-KW"/>
</dbReference>
<dbReference type="GO" id="GO:0051260">
    <property type="term" value="P:protein homooligomerization"/>
    <property type="evidence" value="ECO:0007669"/>
    <property type="project" value="InterPro"/>
</dbReference>
<evidence type="ECO:0000313" key="17">
    <source>
        <dbReference type="Ensembl" id="ENSXETP00000083938"/>
    </source>
</evidence>
<proteinExistence type="inferred from homology"/>
<dbReference type="InParanoid" id="A0A6I8RG81"/>
<keyword evidence="10" id="KW-0472">Membrane</keyword>
<dbReference type="PANTHER" id="PTHR15506">
    <property type="entry name" value="DOPPEL PRION"/>
    <property type="match status" value="1"/>
</dbReference>
<keyword evidence="6" id="KW-0479">Metal-binding</keyword>
<keyword evidence="3" id="KW-1003">Cell membrane</keyword>
<keyword evidence="8" id="KW-0186">Copper</keyword>
<dbReference type="Bgee" id="ENSXETG00000040271">
    <property type="expression patterns" value="Expressed in mesonephros and 1 other cell type or tissue"/>
</dbReference>
<evidence type="ECO:0000256" key="15">
    <source>
        <dbReference type="SAM" id="SignalP"/>
    </source>
</evidence>
<protein>
    <recommendedName>
        <fullName evidence="16">Prion/Doppel protein beta-ribbon domain-containing protein</fullName>
    </recommendedName>
</protein>
<dbReference type="PANTHER" id="PTHR15506:SF0">
    <property type="entry name" value="PRION-LIKE PROTEIN DOPPEL"/>
    <property type="match status" value="1"/>
</dbReference>
<dbReference type="InterPro" id="IPR036924">
    <property type="entry name" value="Prion/Doppel_b-ribbon_dom_sf"/>
</dbReference>
<evidence type="ECO:0000256" key="10">
    <source>
        <dbReference type="ARBA" id="ARBA00023136"/>
    </source>
</evidence>
<keyword evidence="12" id="KW-0325">Glycoprotein</keyword>
<dbReference type="Pfam" id="PF00377">
    <property type="entry name" value="Prion"/>
    <property type="match status" value="1"/>
</dbReference>
<evidence type="ECO:0000256" key="6">
    <source>
        <dbReference type="ARBA" id="ARBA00022723"/>
    </source>
</evidence>
<evidence type="ECO:0000256" key="13">
    <source>
        <dbReference type="ARBA" id="ARBA00023288"/>
    </source>
</evidence>
<name>A0A6I8RG81_XENTR</name>
<feature type="chain" id="PRO_5026128192" description="Prion/Doppel protein beta-ribbon domain-containing protein" evidence="15">
    <location>
        <begin position="23"/>
        <end position="185"/>
    </location>
</feature>
<reference evidence="17" key="2">
    <citation type="submission" date="2020-05" db="UniProtKB">
        <authorList>
            <consortium name="Ensembl"/>
        </authorList>
    </citation>
    <scope>IDENTIFICATION</scope>
</reference>
<dbReference type="GeneTree" id="ENSGT00950000185671"/>
<evidence type="ECO:0000256" key="4">
    <source>
        <dbReference type="ARBA" id="ARBA00022622"/>
    </source>
</evidence>
<keyword evidence="11" id="KW-1015">Disulfide bond</keyword>
<evidence type="ECO:0000256" key="3">
    <source>
        <dbReference type="ARBA" id="ARBA00022475"/>
    </source>
</evidence>
<accession>A0A6I8RG81</accession>
<evidence type="ECO:0000256" key="14">
    <source>
        <dbReference type="SAM" id="MobiDB-lite"/>
    </source>
</evidence>
<reference evidence="17" key="1">
    <citation type="journal article" date="2010" name="Science">
        <title>The genome of the Western clawed frog Xenopus tropicalis.</title>
        <authorList>
            <person name="Hellsten U."/>
            <person name="Harland R.M."/>
            <person name="Gilchrist M.J."/>
            <person name="Hendrix D."/>
            <person name="Jurka J."/>
            <person name="Kapitonov V."/>
            <person name="Ovcharenko I."/>
            <person name="Putnam N.H."/>
            <person name="Shu S."/>
            <person name="Taher L."/>
            <person name="Blitz I.L."/>
            <person name="Blumberg B."/>
            <person name="Dichmann D.S."/>
            <person name="Dubchak I."/>
            <person name="Amaya E."/>
            <person name="Detter J.C."/>
            <person name="Fletcher R."/>
            <person name="Gerhard D.S."/>
            <person name="Goodstein D."/>
            <person name="Graves T."/>
            <person name="Grigoriev I.V."/>
            <person name="Grimwood J."/>
            <person name="Kawashima T."/>
            <person name="Lindquist E."/>
            <person name="Lucas S.M."/>
            <person name="Mead P.E."/>
            <person name="Mitros T."/>
            <person name="Ogino H."/>
            <person name="Ohta Y."/>
            <person name="Poliakov A.V."/>
            <person name="Pollet N."/>
            <person name="Robert J."/>
            <person name="Salamov A."/>
            <person name="Sater A.K."/>
            <person name="Schmutz J."/>
            <person name="Terry A."/>
            <person name="Vize P.D."/>
            <person name="Warren W.C."/>
            <person name="Wells D."/>
            <person name="Wills A."/>
            <person name="Wilson R.K."/>
            <person name="Zimmerman L.B."/>
            <person name="Zorn A.M."/>
            <person name="Grainger R."/>
            <person name="Grammer T."/>
            <person name="Khokha M.K."/>
            <person name="Richardson P.M."/>
            <person name="Rokhsar D.S."/>
        </authorList>
    </citation>
    <scope>NUCLEOTIDE SEQUENCE [LARGE SCALE GENOMIC DNA]</scope>
    <source>
        <strain evidence="17">Nigerian</strain>
    </source>
</reference>
<keyword evidence="13" id="KW-0449">Lipoprotein</keyword>
<evidence type="ECO:0000256" key="1">
    <source>
        <dbReference type="ARBA" id="ARBA00004609"/>
    </source>
</evidence>
<keyword evidence="7 15" id="KW-0732">Signal</keyword>
<evidence type="ECO:0000256" key="8">
    <source>
        <dbReference type="ARBA" id="ARBA00023008"/>
    </source>
</evidence>
<evidence type="ECO:0000256" key="9">
    <source>
        <dbReference type="ARBA" id="ARBA00023087"/>
    </source>
</evidence>
<evidence type="ECO:0000256" key="5">
    <source>
        <dbReference type="ARBA" id="ARBA00022678"/>
    </source>
</evidence>
<dbReference type="GO" id="GO:0098552">
    <property type="term" value="C:side of membrane"/>
    <property type="evidence" value="ECO:0007669"/>
    <property type="project" value="UniProtKB-KW"/>
</dbReference>
<keyword evidence="5" id="KW-0640">Prion</keyword>
<keyword evidence="4" id="KW-0336">GPI-anchor</keyword>
<feature type="domain" description="Prion/Doppel protein beta-ribbon" evidence="16">
    <location>
        <begin position="63"/>
        <end position="170"/>
    </location>
</feature>
<sequence length="185" mass="20496">MGRQNLFSCLILLLLILYCSLSSPRRAASSKKISKTTDLSRGAKRRPKVTNSPALGDLSFRGRALNVNFNLTEESELYTANLYSFPDGLYYPRPAHLSGAGGTDEFISGCLNTTIERNKVWISQLEDDEEGDIYMSVATQVLQFLCMENYVKPTNGAVTLSVTLHILSVIWSAVQKLSLVVPSRK</sequence>
<evidence type="ECO:0000256" key="11">
    <source>
        <dbReference type="ARBA" id="ARBA00023157"/>
    </source>
</evidence>
<feature type="signal peptide" evidence="15">
    <location>
        <begin position="1"/>
        <end position="22"/>
    </location>
</feature>
<evidence type="ECO:0000256" key="7">
    <source>
        <dbReference type="ARBA" id="ARBA00022729"/>
    </source>
</evidence>
<dbReference type="SUPFAM" id="SSF54098">
    <property type="entry name" value="Prion-like"/>
    <property type="match status" value="1"/>
</dbReference>
<keyword evidence="9" id="KW-0034">Amyloid</keyword>
<feature type="region of interest" description="Disordered" evidence="14">
    <location>
        <begin position="32"/>
        <end position="55"/>
    </location>
</feature>
<dbReference type="Ensembl" id="ENSXETT00000082087">
    <property type="protein sequence ID" value="ENSXETP00000083938"/>
    <property type="gene ID" value="ENSXETG00000040271"/>
</dbReference>
<comment type="subcellular location">
    <subcellularLocation>
        <location evidence="1">Cell membrane</location>
        <topology evidence="1">Lipid-anchor</topology>
        <topology evidence="1">GPI-anchor</topology>
    </subcellularLocation>
</comment>
<dbReference type="Gene3D" id="1.10.790.10">
    <property type="entry name" value="Prion/Doppel protein, beta-ribbon domain"/>
    <property type="match status" value="1"/>
</dbReference>
<evidence type="ECO:0000256" key="2">
    <source>
        <dbReference type="ARBA" id="ARBA00009910"/>
    </source>
</evidence>
<evidence type="ECO:0000259" key="16">
    <source>
        <dbReference type="Pfam" id="PF00377"/>
    </source>
</evidence>
<organism evidence="17">
    <name type="scientific">Xenopus tropicalis</name>
    <name type="common">Western clawed frog</name>
    <name type="synonym">Silurana tropicalis</name>
    <dbReference type="NCBI Taxonomy" id="8364"/>
    <lineage>
        <taxon>Eukaryota</taxon>
        <taxon>Metazoa</taxon>
        <taxon>Chordata</taxon>
        <taxon>Craniata</taxon>
        <taxon>Vertebrata</taxon>
        <taxon>Euteleostomi</taxon>
        <taxon>Amphibia</taxon>
        <taxon>Batrachia</taxon>
        <taxon>Anura</taxon>
        <taxon>Pipoidea</taxon>
        <taxon>Pipidae</taxon>
        <taxon>Xenopodinae</taxon>
        <taxon>Xenopus</taxon>
        <taxon>Silurana</taxon>
    </lineage>
</organism>
<dbReference type="FunCoup" id="A0A6I8RG81">
    <property type="interactions" value="105"/>
</dbReference>